<evidence type="ECO:0000259" key="1">
    <source>
        <dbReference type="PROSITE" id="PS50887"/>
    </source>
</evidence>
<dbReference type="AlphaFoldDB" id="A0A6J6X6M3"/>
<evidence type="ECO:0000313" key="2">
    <source>
        <dbReference type="EMBL" id="CAB4790858.1"/>
    </source>
</evidence>
<dbReference type="SUPFAM" id="SSF55073">
    <property type="entry name" value="Nucleotide cyclase"/>
    <property type="match status" value="1"/>
</dbReference>
<dbReference type="GO" id="GO:0052621">
    <property type="term" value="F:diguanylate cyclase activity"/>
    <property type="evidence" value="ECO:0007669"/>
    <property type="project" value="TreeGrafter"/>
</dbReference>
<dbReference type="Gene3D" id="3.30.70.270">
    <property type="match status" value="1"/>
</dbReference>
<dbReference type="InterPro" id="IPR000160">
    <property type="entry name" value="GGDEF_dom"/>
</dbReference>
<dbReference type="NCBIfam" id="TIGR00254">
    <property type="entry name" value="GGDEF"/>
    <property type="match status" value="1"/>
</dbReference>
<dbReference type="InterPro" id="IPR043128">
    <property type="entry name" value="Rev_trsase/Diguanyl_cyclase"/>
</dbReference>
<feature type="domain" description="GGDEF" evidence="1">
    <location>
        <begin position="118"/>
        <end position="242"/>
    </location>
</feature>
<dbReference type="Pfam" id="PF00990">
    <property type="entry name" value="GGDEF"/>
    <property type="match status" value="1"/>
</dbReference>
<proteinExistence type="predicted"/>
<sequence>MPKKTVVNRQRFNLLILIGVLGLASGVAGQITSWPELSLVAGVFAMLAAMIGAAQVGPHTAAVADIDQLSSEVKRLSEARSEPVLSGSGVDPITGLLDSSLLEPLLLQRVAAARRQLHPVSLVLLRIDEIDRLSTKDRENALGALSGVLIQTLREADGAFRADDVTIAALLENTSESGAVWAAERLRGLLHSSPACAGITVSAGVACYPSHALDADELILRAAHALDDAMERGRDHVIVAQVD</sequence>
<dbReference type="CDD" id="cd01949">
    <property type="entry name" value="GGDEF"/>
    <property type="match status" value="1"/>
</dbReference>
<protein>
    <submittedName>
        <fullName evidence="2">Unannotated protein</fullName>
    </submittedName>
</protein>
<dbReference type="PANTHER" id="PTHR45138:SF9">
    <property type="entry name" value="DIGUANYLATE CYCLASE DGCM-RELATED"/>
    <property type="match status" value="1"/>
</dbReference>
<dbReference type="PANTHER" id="PTHR45138">
    <property type="entry name" value="REGULATORY COMPONENTS OF SENSORY TRANSDUCTION SYSTEM"/>
    <property type="match status" value="1"/>
</dbReference>
<dbReference type="PROSITE" id="PS50887">
    <property type="entry name" value="GGDEF"/>
    <property type="match status" value="1"/>
</dbReference>
<dbReference type="InterPro" id="IPR029787">
    <property type="entry name" value="Nucleotide_cyclase"/>
</dbReference>
<dbReference type="InterPro" id="IPR050469">
    <property type="entry name" value="Diguanylate_Cyclase"/>
</dbReference>
<name>A0A6J6X6M3_9ZZZZ</name>
<reference evidence="2" key="1">
    <citation type="submission" date="2020-05" db="EMBL/GenBank/DDBJ databases">
        <authorList>
            <person name="Chiriac C."/>
            <person name="Salcher M."/>
            <person name="Ghai R."/>
            <person name="Kavagutti S V."/>
        </authorList>
    </citation>
    <scope>NUCLEOTIDE SEQUENCE</scope>
</reference>
<gene>
    <name evidence="2" type="ORF">UFOPK2925_01449</name>
</gene>
<dbReference type="EMBL" id="CAEZZU010000263">
    <property type="protein sequence ID" value="CAB4790858.1"/>
    <property type="molecule type" value="Genomic_DNA"/>
</dbReference>
<accession>A0A6J6X6M3</accession>
<dbReference type="SMART" id="SM00267">
    <property type="entry name" value="GGDEF"/>
    <property type="match status" value="1"/>
</dbReference>
<organism evidence="2">
    <name type="scientific">freshwater metagenome</name>
    <dbReference type="NCBI Taxonomy" id="449393"/>
    <lineage>
        <taxon>unclassified sequences</taxon>
        <taxon>metagenomes</taxon>
        <taxon>ecological metagenomes</taxon>
    </lineage>
</organism>